<evidence type="ECO:0000313" key="3">
    <source>
        <dbReference type="Proteomes" id="UP000582837"/>
    </source>
</evidence>
<dbReference type="Proteomes" id="UP000582837">
    <property type="component" value="Unassembled WGS sequence"/>
</dbReference>
<keyword evidence="1" id="KW-0812">Transmembrane</keyword>
<feature type="transmembrane region" description="Helical" evidence="1">
    <location>
        <begin position="79"/>
        <end position="108"/>
    </location>
</feature>
<protein>
    <submittedName>
        <fullName evidence="2">Uncharacterized protein</fullName>
    </submittedName>
</protein>
<keyword evidence="1" id="KW-1133">Transmembrane helix</keyword>
<evidence type="ECO:0000256" key="1">
    <source>
        <dbReference type="SAM" id="Phobius"/>
    </source>
</evidence>
<name>A0A841H7I4_9BACT</name>
<keyword evidence="3" id="KW-1185">Reference proteome</keyword>
<dbReference type="EMBL" id="JACHIA010000029">
    <property type="protein sequence ID" value="MBB6073806.1"/>
    <property type="molecule type" value="Genomic_DNA"/>
</dbReference>
<keyword evidence="1" id="KW-0472">Membrane</keyword>
<dbReference type="AlphaFoldDB" id="A0A841H7I4"/>
<accession>A0A841H7I4</accession>
<proteinExistence type="predicted"/>
<dbReference type="RefSeq" id="WP_170035210.1">
    <property type="nucleotide sequence ID" value="NZ_JABDTL010000001.1"/>
</dbReference>
<sequence>MNTSLLSFALAVLAVAGCVALLVRSGRALLRVGLNAAEAQAVSGLADVSERRGDLTGLMESRSTAAALRSARRKNLATAAMYVLLLVGAPLAGFGREVYATCALLWFLPTRPVRPSGVLRVNEREPHGG</sequence>
<evidence type="ECO:0000313" key="2">
    <source>
        <dbReference type="EMBL" id="MBB6073806.1"/>
    </source>
</evidence>
<gene>
    <name evidence="2" type="ORF">HNQ61_005484</name>
</gene>
<reference evidence="2 3" key="1">
    <citation type="submission" date="2020-08" db="EMBL/GenBank/DDBJ databases">
        <title>Genomic Encyclopedia of Type Strains, Phase IV (KMG-IV): sequencing the most valuable type-strain genomes for metagenomic binning, comparative biology and taxonomic classification.</title>
        <authorList>
            <person name="Goeker M."/>
        </authorList>
    </citation>
    <scope>NUCLEOTIDE SEQUENCE [LARGE SCALE GENOMIC DNA]</scope>
    <source>
        <strain evidence="2 3">DSM 29007</strain>
    </source>
</reference>
<comment type="caution">
    <text evidence="2">The sequence shown here is derived from an EMBL/GenBank/DDBJ whole genome shotgun (WGS) entry which is preliminary data.</text>
</comment>
<organism evidence="2 3">
    <name type="scientific">Longimicrobium terrae</name>
    <dbReference type="NCBI Taxonomy" id="1639882"/>
    <lineage>
        <taxon>Bacteria</taxon>
        <taxon>Pseudomonadati</taxon>
        <taxon>Gemmatimonadota</taxon>
        <taxon>Longimicrobiia</taxon>
        <taxon>Longimicrobiales</taxon>
        <taxon>Longimicrobiaceae</taxon>
        <taxon>Longimicrobium</taxon>
    </lineage>
</organism>